<evidence type="ECO:0000256" key="2">
    <source>
        <dbReference type="ARBA" id="ARBA00022679"/>
    </source>
</evidence>
<dbReference type="InterPro" id="IPR028098">
    <property type="entry name" value="Glyco_trans_4-like_N"/>
</dbReference>
<dbReference type="Proteomes" id="UP000549590">
    <property type="component" value="Unassembled WGS sequence"/>
</dbReference>
<dbReference type="InterPro" id="IPR001296">
    <property type="entry name" value="Glyco_trans_1"/>
</dbReference>
<dbReference type="GO" id="GO:1901135">
    <property type="term" value="P:carbohydrate derivative metabolic process"/>
    <property type="evidence" value="ECO:0007669"/>
    <property type="project" value="UniProtKB-ARBA"/>
</dbReference>
<dbReference type="Pfam" id="PF00534">
    <property type="entry name" value="Glycos_transf_1"/>
    <property type="match status" value="1"/>
</dbReference>
<dbReference type="Pfam" id="PF13439">
    <property type="entry name" value="Glyco_transf_4"/>
    <property type="match status" value="1"/>
</dbReference>
<keyword evidence="2" id="KW-0808">Transferase</keyword>
<dbReference type="Gene3D" id="3.40.50.2000">
    <property type="entry name" value="Glycogen Phosphorylase B"/>
    <property type="match status" value="2"/>
</dbReference>
<evidence type="ECO:0000259" key="4">
    <source>
        <dbReference type="Pfam" id="PF13439"/>
    </source>
</evidence>
<evidence type="ECO:0000259" key="3">
    <source>
        <dbReference type="Pfam" id="PF00534"/>
    </source>
</evidence>
<reference evidence="5 6" key="1">
    <citation type="submission" date="2020-04" db="EMBL/GenBank/DDBJ databases">
        <title>Genome sequencing and assembly of Pseudoalteromonas arctica.</title>
        <authorList>
            <person name="Cook G.M."/>
        </authorList>
    </citation>
    <scope>NUCLEOTIDE SEQUENCE [LARGE SCALE GENOMIC DNA]</scope>
    <source>
        <strain evidence="5 6">NEC-BIFX-2020_001</strain>
    </source>
</reference>
<gene>
    <name evidence="5" type="ORF">HHE94_16240</name>
</gene>
<feature type="domain" description="Glycosyl transferase family 1" evidence="3">
    <location>
        <begin position="190"/>
        <end position="355"/>
    </location>
</feature>
<evidence type="ECO:0000313" key="5">
    <source>
        <dbReference type="EMBL" id="NMP04256.1"/>
    </source>
</evidence>
<proteinExistence type="predicted"/>
<dbReference type="SUPFAM" id="SSF53756">
    <property type="entry name" value="UDP-Glycosyltransferase/glycogen phosphorylase"/>
    <property type="match status" value="1"/>
</dbReference>
<evidence type="ECO:0000256" key="1">
    <source>
        <dbReference type="ARBA" id="ARBA00022676"/>
    </source>
</evidence>
<name>A0AAP6Y563_9GAMM</name>
<accession>A0AAP6Y563</accession>
<sequence length="382" mass="43542">MNNIHININEFTNASRVLKQTNSLIKGGVFEHISIIALGAKGLPEFEKLSDGVSLYRIKLLSRKLPKNLFFQALKYIEFLFRVVFLISKMQAKVVNVHSLSLLPIGLISKIFLKSSLIYDTHELETERNGLFGLRKRISKFTERKIIKYVDMTIVVSESIADWYKDEYNIQRPPVVLNAPNHRELKVNNHFREQLGIRADQIILLYQGGLASGRGVDLILDAFKTRTNDDLIVIFMGYGKLEKTIKIASEQYDNIYFFPAVPPEVVLEYTASADVGISLIENTCLSYYYCMPNKLFEYAMAGLPVLVSDMKDMSELVTRQQMGAVISAPSAIDINKAVDNLLRSDLTQMKENAYRVANENAWGIQEIKMLNAYKEMFKRDGE</sequence>
<protein>
    <submittedName>
        <fullName evidence="5">Glycosyltransferase family 4 protein</fullName>
    </submittedName>
</protein>
<feature type="domain" description="Glycosyltransferase subfamily 4-like N-terminal" evidence="4">
    <location>
        <begin position="34"/>
        <end position="175"/>
    </location>
</feature>
<organism evidence="5 6">
    <name type="scientific">Pseudoalteromonas arctica</name>
    <dbReference type="NCBI Taxonomy" id="394751"/>
    <lineage>
        <taxon>Bacteria</taxon>
        <taxon>Pseudomonadati</taxon>
        <taxon>Pseudomonadota</taxon>
        <taxon>Gammaproteobacteria</taxon>
        <taxon>Alteromonadales</taxon>
        <taxon>Pseudoalteromonadaceae</taxon>
        <taxon>Pseudoalteromonas</taxon>
    </lineage>
</organism>
<dbReference type="GO" id="GO:0016757">
    <property type="term" value="F:glycosyltransferase activity"/>
    <property type="evidence" value="ECO:0007669"/>
    <property type="project" value="UniProtKB-KW"/>
</dbReference>
<comment type="caution">
    <text evidence="5">The sequence shown here is derived from an EMBL/GenBank/DDBJ whole genome shotgun (WGS) entry which is preliminary data.</text>
</comment>
<keyword evidence="1" id="KW-0328">Glycosyltransferase</keyword>
<dbReference type="PANTHER" id="PTHR12526:SF629">
    <property type="entry name" value="TEICHURONIC ACID BIOSYNTHESIS GLYCOSYLTRANSFERASE TUAH-RELATED"/>
    <property type="match status" value="1"/>
</dbReference>
<dbReference type="RefSeq" id="WP_169044978.1">
    <property type="nucleotide sequence ID" value="NZ_JABBYB010000010.1"/>
</dbReference>
<dbReference type="AlphaFoldDB" id="A0AAP6Y563"/>
<dbReference type="EMBL" id="JABBYB010000010">
    <property type="protein sequence ID" value="NMP04256.1"/>
    <property type="molecule type" value="Genomic_DNA"/>
</dbReference>
<evidence type="ECO:0000313" key="6">
    <source>
        <dbReference type="Proteomes" id="UP000549590"/>
    </source>
</evidence>
<dbReference type="PANTHER" id="PTHR12526">
    <property type="entry name" value="GLYCOSYLTRANSFERASE"/>
    <property type="match status" value="1"/>
</dbReference>